<dbReference type="OrthoDB" id="5638762at2"/>
<dbReference type="STRING" id="45068.Llon_1746"/>
<dbReference type="PROSITE" id="PS51257">
    <property type="entry name" value="PROKAR_LIPOPROTEIN"/>
    <property type="match status" value="1"/>
</dbReference>
<protein>
    <submittedName>
        <fullName evidence="1">Legionella vir region protein</fullName>
    </submittedName>
</protein>
<dbReference type="PATRIC" id="fig|45068.5.peg.1899"/>
<name>A0A0W0VJN3_9GAMM</name>
<evidence type="ECO:0000313" key="2">
    <source>
        <dbReference type="Proteomes" id="UP000054997"/>
    </source>
</evidence>
<comment type="caution">
    <text evidence="1">The sequence shown here is derived from an EMBL/GenBank/DDBJ whole genome shotgun (WGS) entry which is preliminary data.</text>
</comment>
<dbReference type="EMBL" id="LNYK01000030">
    <property type="protein sequence ID" value="KTD20125.1"/>
    <property type="molecule type" value="Genomic_DNA"/>
</dbReference>
<evidence type="ECO:0000313" key="1">
    <source>
        <dbReference type="EMBL" id="KTD20125.1"/>
    </source>
</evidence>
<dbReference type="RefSeq" id="WP_058529733.1">
    <property type="nucleotide sequence ID" value="NZ_CAAAHZ010000009.1"/>
</dbReference>
<reference evidence="1 2" key="1">
    <citation type="submission" date="2015-11" db="EMBL/GenBank/DDBJ databases">
        <title>Genomic analysis of 38 Legionella species identifies large and diverse effector repertoires.</title>
        <authorList>
            <person name="Burstein D."/>
            <person name="Amaro F."/>
            <person name="Zusman T."/>
            <person name="Lifshitz Z."/>
            <person name="Cohen O."/>
            <person name="Gilbert J.A."/>
            <person name="Pupko T."/>
            <person name="Shuman H.A."/>
            <person name="Segal G."/>
        </authorList>
    </citation>
    <scope>NUCLEOTIDE SEQUENCE [LARGE SCALE GENOMIC DNA]</scope>
    <source>
        <strain evidence="1 2">ATCC 49505</strain>
    </source>
</reference>
<dbReference type="Proteomes" id="UP000054997">
    <property type="component" value="Unassembled WGS sequence"/>
</dbReference>
<dbReference type="AlphaFoldDB" id="A0A0W0VJN3"/>
<gene>
    <name evidence="1" type="primary">lvrD</name>
    <name evidence="1" type="ORF">Llon_1746</name>
</gene>
<organism evidence="1 2">
    <name type="scientific">Legionella londiniensis</name>
    <dbReference type="NCBI Taxonomy" id="45068"/>
    <lineage>
        <taxon>Bacteria</taxon>
        <taxon>Pseudomonadati</taxon>
        <taxon>Pseudomonadota</taxon>
        <taxon>Gammaproteobacteria</taxon>
        <taxon>Legionellales</taxon>
        <taxon>Legionellaceae</taxon>
        <taxon>Legionella</taxon>
    </lineage>
</organism>
<accession>A0A0W0VJN3</accession>
<sequence length="130" mass="14475">MNKFGITSLLITTLLLVACHHENPLKTQPAKASAIFLMNASANVEKRLHFAIAQGAYGYGYLECMEGKKSAEIHCPDLLNGIVRFAKENHYPLFKNITLADLTDKATFEQLGDEYAEIAATTWPHYFPVS</sequence>
<proteinExistence type="predicted"/>
<keyword evidence="2" id="KW-1185">Reference proteome</keyword>